<evidence type="ECO:0000256" key="7">
    <source>
        <dbReference type="RuleBase" id="RU363032"/>
    </source>
</evidence>
<feature type="transmembrane region" description="Helical" evidence="7">
    <location>
        <begin position="104"/>
        <end position="126"/>
    </location>
</feature>
<keyword evidence="3" id="KW-1003">Cell membrane</keyword>
<dbReference type="EMBL" id="LXLT01000035">
    <property type="protein sequence ID" value="OFD78451.1"/>
    <property type="molecule type" value="Genomic_DNA"/>
</dbReference>
<evidence type="ECO:0000256" key="2">
    <source>
        <dbReference type="ARBA" id="ARBA00022448"/>
    </source>
</evidence>
<keyword evidence="6 7" id="KW-0472">Membrane</keyword>
<feature type="transmembrane region" description="Helical" evidence="7">
    <location>
        <begin position="12"/>
        <end position="32"/>
    </location>
</feature>
<sequence>MSNIKKGPLIVKHLFLALSSILFVFPFIWMVLGSFKTSSEVLQGGFWPKEFHWENYQQVLDILPFSTYLFNSFYTSFIITIYVLVSSALFAYMLAFYKFKGKNITFSVVMATYMIPGAVSYVPVYVMLGKFGLLDSHFGYMISMAVSVFGIFYLKQTFHKVGFEIVEAAKIDGASDWRILWKIIFPMTRSSFVTLGLVTFIGNYNNYIWPALILKDNTQKLITNGIADYFINSSLGRDWSHIMVASTIATVPLLIVFLILQKWFLSGVTDSGIKG</sequence>
<dbReference type="PATRIC" id="fig|86662.25.peg.3017"/>
<evidence type="ECO:0000256" key="1">
    <source>
        <dbReference type="ARBA" id="ARBA00004651"/>
    </source>
</evidence>
<evidence type="ECO:0000313" key="10">
    <source>
        <dbReference type="Proteomes" id="UP000175706"/>
    </source>
</evidence>
<protein>
    <submittedName>
        <fullName evidence="9">ABC transporter permease</fullName>
    </submittedName>
</protein>
<feature type="transmembrane region" description="Helical" evidence="7">
    <location>
        <begin position="179"/>
        <end position="202"/>
    </location>
</feature>
<feature type="transmembrane region" description="Helical" evidence="7">
    <location>
        <begin position="138"/>
        <end position="158"/>
    </location>
</feature>
<keyword evidence="4 7" id="KW-0812">Transmembrane</keyword>
<evidence type="ECO:0000259" key="8">
    <source>
        <dbReference type="PROSITE" id="PS50928"/>
    </source>
</evidence>
<reference evidence="9 10" key="1">
    <citation type="submission" date="2016-05" db="EMBL/GenBank/DDBJ databases">
        <title>Bacillus thuringiensis and Bacillus weihenstephanensis as novel biocontrol agents of wilt causing Verticillium species.</title>
        <authorList>
            <person name="Hollensteiner J."/>
            <person name="Wemheuer F."/>
            <person name="Harting R."/>
            <person name="Kolarzyk A."/>
            <person name="Diaz-Valerio S."/>
            <person name="Poehlein A."/>
            <person name="Brzuszkiewicz E."/>
            <person name="Nesemann K."/>
            <person name="Braus-Stromeyer S."/>
            <person name="Braus G."/>
            <person name="Daniel R."/>
            <person name="Liesegang H."/>
        </authorList>
    </citation>
    <scope>NUCLEOTIDE SEQUENCE [LARGE SCALE GENOMIC DNA]</scope>
    <source>
        <strain evidence="9 10">GOE8</strain>
    </source>
</reference>
<gene>
    <name evidence="9" type="ORF">BWGOE8_29610</name>
</gene>
<evidence type="ECO:0000313" key="9">
    <source>
        <dbReference type="EMBL" id="OFD78451.1"/>
    </source>
</evidence>
<comment type="subcellular location">
    <subcellularLocation>
        <location evidence="1 7">Cell membrane</location>
        <topology evidence="1 7">Multi-pass membrane protein</topology>
    </subcellularLocation>
</comment>
<dbReference type="InterPro" id="IPR000515">
    <property type="entry name" value="MetI-like"/>
</dbReference>
<feature type="transmembrane region" description="Helical" evidence="7">
    <location>
        <begin position="73"/>
        <end position="97"/>
    </location>
</feature>
<dbReference type="PROSITE" id="PS50928">
    <property type="entry name" value="ABC_TM1"/>
    <property type="match status" value="1"/>
</dbReference>
<comment type="similarity">
    <text evidence="7">Belongs to the binding-protein-dependent transport system permease family.</text>
</comment>
<dbReference type="PANTHER" id="PTHR43744">
    <property type="entry name" value="ABC TRANSPORTER PERMEASE PROTEIN MG189-RELATED-RELATED"/>
    <property type="match status" value="1"/>
</dbReference>
<dbReference type="InterPro" id="IPR035906">
    <property type="entry name" value="MetI-like_sf"/>
</dbReference>
<accession>A0A1E8B725</accession>
<dbReference type="Pfam" id="PF00528">
    <property type="entry name" value="BPD_transp_1"/>
    <property type="match status" value="1"/>
</dbReference>
<proteinExistence type="inferred from homology"/>
<evidence type="ECO:0000256" key="6">
    <source>
        <dbReference type="ARBA" id="ARBA00023136"/>
    </source>
</evidence>
<keyword evidence="5 7" id="KW-1133">Transmembrane helix</keyword>
<dbReference type="Proteomes" id="UP000175706">
    <property type="component" value="Unassembled WGS sequence"/>
</dbReference>
<dbReference type="PANTHER" id="PTHR43744:SF12">
    <property type="entry name" value="ABC TRANSPORTER PERMEASE PROTEIN MG189-RELATED"/>
    <property type="match status" value="1"/>
</dbReference>
<evidence type="ECO:0000256" key="3">
    <source>
        <dbReference type="ARBA" id="ARBA00022475"/>
    </source>
</evidence>
<dbReference type="CDD" id="cd06261">
    <property type="entry name" value="TM_PBP2"/>
    <property type="match status" value="1"/>
</dbReference>
<dbReference type="AlphaFoldDB" id="A0A1E8B725"/>
<organism evidence="9 10">
    <name type="scientific">Bacillus mycoides</name>
    <dbReference type="NCBI Taxonomy" id="1405"/>
    <lineage>
        <taxon>Bacteria</taxon>
        <taxon>Bacillati</taxon>
        <taxon>Bacillota</taxon>
        <taxon>Bacilli</taxon>
        <taxon>Bacillales</taxon>
        <taxon>Bacillaceae</taxon>
        <taxon>Bacillus</taxon>
        <taxon>Bacillus cereus group</taxon>
    </lineage>
</organism>
<dbReference type="Gene3D" id="1.10.3720.10">
    <property type="entry name" value="MetI-like"/>
    <property type="match status" value="1"/>
</dbReference>
<keyword evidence="2 7" id="KW-0813">Transport</keyword>
<comment type="caution">
    <text evidence="9">The sequence shown here is derived from an EMBL/GenBank/DDBJ whole genome shotgun (WGS) entry which is preliminary data.</text>
</comment>
<feature type="domain" description="ABC transmembrane type-1" evidence="8">
    <location>
        <begin position="69"/>
        <end position="260"/>
    </location>
</feature>
<dbReference type="SUPFAM" id="SSF161098">
    <property type="entry name" value="MetI-like"/>
    <property type="match status" value="1"/>
</dbReference>
<evidence type="ECO:0000256" key="5">
    <source>
        <dbReference type="ARBA" id="ARBA00022989"/>
    </source>
</evidence>
<evidence type="ECO:0000256" key="4">
    <source>
        <dbReference type="ARBA" id="ARBA00022692"/>
    </source>
</evidence>
<dbReference type="GO" id="GO:0005886">
    <property type="term" value="C:plasma membrane"/>
    <property type="evidence" value="ECO:0007669"/>
    <property type="project" value="UniProtKB-SubCell"/>
</dbReference>
<name>A0A1E8B725_BACMY</name>
<feature type="transmembrane region" description="Helical" evidence="7">
    <location>
        <begin position="239"/>
        <end position="260"/>
    </location>
</feature>
<dbReference type="GO" id="GO:0055085">
    <property type="term" value="P:transmembrane transport"/>
    <property type="evidence" value="ECO:0007669"/>
    <property type="project" value="InterPro"/>
</dbReference>